<evidence type="ECO:0000256" key="1">
    <source>
        <dbReference type="SAM" id="Phobius"/>
    </source>
</evidence>
<sequence length="472" mass="53124">MHIEKNVCMNLLGTLLDIPGKTKDGLQSRRDLEQLGIRPELMSKVVGNRTYMPSACYTLSKSEKRTVCQSLSKMIVSEGPEGSIAEGYIVEEAIEFCTKFCQDNMSVGLGKAKERDQNDDIGQPSSVACHKRPEKEQLMQAHLYMLENTNGVQPYIEYVDFKYLLYLFIYYVIPIRIYLTIVATELELSNNTISDTLRWISHGPSPSVITYSSYVMNDICYNTEHRDGVRNVQNSGVCLVVNMIQISSAKDKHPIVTNMSFYDVIQEIWELNYINFKIIMFKCNWVDNVSGVRIDELGFTLVNLKCIGRKKNSFILALQAKQVFFLEDPSDSQWHVVLNPPNREYEDPINDDELGDISLNCISSNNVPMNVFEEINDEDDPNYMQTDCDGWVLMDCCSDDHLSVGADEDVAQSSGSVERTYQSSAPEGCTYQSSAPEGCTYQSCAPEGCTYQSSALEGCTHQSSASEGCTYQ</sequence>
<comment type="caution">
    <text evidence="3">The sequence shown here is derived from an EMBL/GenBank/DDBJ whole genome shotgun (WGS) entry which is preliminary data.</text>
</comment>
<accession>A0A5D3CKN3</accession>
<evidence type="ECO:0000313" key="4">
    <source>
        <dbReference type="Proteomes" id="UP000321947"/>
    </source>
</evidence>
<dbReference type="AlphaFoldDB" id="A0A5D3CKN3"/>
<dbReference type="Proteomes" id="UP000321947">
    <property type="component" value="Unassembled WGS sequence"/>
</dbReference>
<protein>
    <submittedName>
        <fullName evidence="3">Transposase</fullName>
    </submittedName>
</protein>
<organism evidence="3 4">
    <name type="scientific">Cucumis melo var. makuwa</name>
    <name type="common">Oriental melon</name>
    <dbReference type="NCBI Taxonomy" id="1194695"/>
    <lineage>
        <taxon>Eukaryota</taxon>
        <taxon>Viridiplantae</taxon>
        <taxon>Streptophyta</taxon>
        <taxon>Embryophyta</taxon>
        <taxon>Tracheophyta</taxon>
        <taxon>Spermatophyta</taxon>
        <taxon>Magnoliopsida</taxon>
        <taxon>eudicotyledons</taxon>
        <taxon>Gunneridae</taxon>
        <taxon>Pentapetalae</taxon>
        <taxon>rosids</taxon>
        <taxon>fabids</taxon>
        <taxon>Cucurbitales</taxon>
        <taxon>Cucurbitaceae</taxon>
        <taxon>Benincaseae</taxon>
        <taxon>Cucumis</taxon>
    </lineage>
</organism>
<proteinExistence type="predicted"/>
<dbReference type="EMBL" id="SSTD01010378">
    <property type="protein sequence ID" value="TYK11862.1"/>
    <property type="molecule type" value="Genomic_DNA"/>
</dbReference>
<keyword evidence="1" id="KW-0812">Transmembrane</keyword>
<dbReference type="Pfam" id="PF13952">
    <property type="entry name" value="DUF4216"/>
    <property type="match status" value="1"/>
</dbReference>
<keyword evidence="1" id="KW-0472">Membrane</keyword>
<dbReference type="PANTHER" id="PTHR48258:SF9">
    <property type="entry name" value="OS01G0348150 PROTEIN"/>
    <property type="match status" value="1"/>
</dbReference>
<feature type="transmembrane region" description="Helical" evidence="1">
    <location>
        <begin position="163"/>
        <end position="183"/>
    </location>
</feature>
<name>A0A5D3CKN3_CUCMM</name>
<dbReference type="PANTHER" id="PTHR48258">
    <property type="entry name" value="DUF4218 DOMAIN-CONTAINING PROTEIN-RELATED"/>
    <property type="match status" value="1"/>
</dbReference>
<reference evidence="3 4" key="1">
    <citation type="submission" date="2019-08" db="EMBL/GenBank/DDBJ databases">
        <title>Draft genome sequences of two oriental melons (Cucumis melo L. var makuwa).</title>
        <authorList>
            <person name="Kwon S.-Y."/>
        </authorList>
    </citation>
    <scope>NUCLEOTIDE SEQUENCE [LARGE SCALE GENOMIC DNA]</scope>
    <source>
        <strain evidence="4">cv. Chang Bougi</strain>
        <tissue evidence="3">Leaf</tissue>
    </source>
</reference>
<dbReference type="InterPro" id="IPR025312">
    <property type="entry name" value="DUF4216"/>
</dbReference>
<feature type="domain" description="DUF4216" evidence="2">
    <location>
        <begin position="269"/>
        <end position="337"/>
    </location>
</feature>
<keyword evidence="1" id="KW-1133">Transmembrane helix</keyword>
<evidence type="ECO:0000259" key="2">
    <source>
        <dbReference type="Pfam" id="PF13952"/>
    </source>
</evidence>
<gene>
    <name evidence="3" type="ORF">E5676_scaffold177G00100</name>
</gene>
<evidence type="ECO:0000313" key="3">
    <source>
        <dbReference type="EMBL" id="TYK11862.1"/>
    </source>
</evidence>